<evidence type="ECO:0000256" key="5">
    <source>
        <dbReference type="ARBA" id="ARBA00038437"/>
    </source>
</evidence>
<comment type="similarity">
    <text evidence="5 7">Belongs to the DEAD box helicase family.</text>
</comment>
<feature type="domain" description="DEAD-box RNA helicase Q" evidence="11">
    <location>
        <begin position="15"/>
        <end position="43"/>
    </location>
</feature>
<dbReference type="SMART" id="SM00490">
    <property type="entry name" value="HELICc"/>
    <property type="match status" value="1"/>
</dbReference>
<keyword evidence="2 7" id="KW-0378">Hydrolase</keyword>
<dbReference type="EMBL" id="JAGGLJ010000002">
    <property type="protein sequence ID" value="MBP2024761.1"/>
    <property type="molecule type" value="Genomic_DNA"/>
</dbReference>
<dbReference type="Gene3D" id="3.40.50.300">
    <property type="entry name" value="P-loop containing nucleotide triphosphate hydrolases"/>
    <property type="match status" value="2"/>
</dbReference>
<feature type="domain" description="Helicase C-terminal" evidence="10">
    <location>
        <begin position="240"/>
        <end position="389"/>
    </location>
</feature>
<feature type="short sequence motif" description="Q motif" evidence="6">
    <location>
        <begin position="15"/>
        <end position="43"/>
    </location>
</feature>
<reference evidence="12 13" key="1">
    <citation type="submission" date="2021-03" db="EMBL/GenBank/DDBJ databases">
        <title>Genomic Encyclopedia of Type Strains, Phase IV (KMG-IV): sequencing the most valuable type-strain genomes for metagenomic binning, comparative biology and taxonomic classification.</title>
        <authorList>
            <person name="Goeker M."/>
        </authorList>
    </citation>
    <scope>NUCLEOTIDE SEQUENCE [LARGE SCALE GENOMIC DNA]</scope>
    <source>
        <strain evidence="12 13">DSM 27563</strain>
    </source>
</reference>
<dbReference type="EC" id="3.6.4.13" evidence="12"/>
<evidence type="ECO:0000256" key="1">
    <source>
        <dbReference type="ARBA" id="ARBA00022741"/>
    </source>
</evidence>
<dbReference type="PROSITE" id="PS51194">
    <property type="entry name" value="HELICASE_CTER"/>
    <property type="match status" value="1"/>
</dbReference>
<dbReference type="SMART" id="SM00487">
    <property type="entry name" value="DEXDc"/>
    <property type="match status" value="1"/>
</dbReference>
<protein>
    <submittedName>
        <fullName evidence="12">ATP-dependent RNA helicase DeaD</fullName>
        <ecNumber evidence="12">3.6.4.13</ecNumber>
    </submittedName>
</protein>
<evidence type="ECO:0000256" key="3">
    <source>
        <dbReference type="ARBA" id="ARBA00022806"/>
    </source>
</evidence>
<dbReference type="PROSITE" id="PS51192">
    <property type="entry name" value="HELICASE_ATP_BIND_1"/>
    <property type="match status" value="1"/>
</dbReference>
<feature type="compositionally biased region" description="Basic and acidic residues" evidence="8">
    <location>
        <begin position="455"/>
        <end position="470"/>
    </location>
</feature>
<evidence type="ECO:0000313" key="12">
    <source>
        <dbReference type="EMBL" id="MBP2024761.1"/>
    </source>
</evidence>
<evidence type="ECO:0000259" key="11">
    <source>
        <dbReference type="PROSITE" id="PS51195"/>
    </source>
</evidence>
<dbReference type="InterPro" id="IPR044742">
    <property type="entry name" value="DEAD/DEAH_RhlB"/>
</dbReference>
<dbReference type="InterPro" id="IPR050079">
    <property type="entry name" value="DEAD_box_RNA_helicase"/>
</dbReference>
<evidence type="ECO:0000256" key="7">
    <source>
        <dbReference type="RuleBase" id="RU000492"/>
    </source>
</evidence>
<dbReference type="Pfam" id="PF00270">
    <property type="entry name" value="DEAD"/>
    <property type="match status" value="1"/>
</dbReference>
<feature type="region of interest" description="Disordered" evidence="8">
    <location>
        <begin position="359"/>
        <end position="485"/>
    </location>
</feature>
<feature type="compositionally biased region" description="Basic and acidic residues" evidence="8">
    <location>
        <begin position="381"/>
        <end position="441"/>
    </location>
</feature>
<dbReference type="InterPro" id="IPR014001">
    <property type="entry name" value="Helicase_ATP-bd"/>
</dbReference>
<dbReference type="PANTHER" id="PTHR47959:SF13">
    <property type="entry name" value="ATP-DEPENDENT RNA HELICASE RHLE"/>
    <property type="match status" value="1"/>
</dbReference>
<evidence type="ECO:0000256" key="4">
    <source>
        <dbReference type="ARBA" id="ARBA00022840"/>
    </source>
</evidence>
<organism evidence="12 13">
    <name type="scientific">Peptoniphilus stercorisuis</name>
    <dbReference type="NCBI Taxonomy" id="1436965"/>
    <lineage>
        <taxon>Bacteria</taxon>
        <taxon>Bacillati</taxon>
        <taxon>Bacillota</taxon>
        <taxon>Tissierellia</taxon>
        <taxon>Tissierellales</taxon>
        <taxon>Peptoniphilaceae</taxon>
        <taxon>Peptoniphilus</taxon>
    </lineage>
</organism>
<dbReference type="PROSITE" id="PS00039">
    <property type="entry name" value="DEAD_ATP_HELICASE"/>
    <property type="match status" value="1"/>
</dbReference>
<dbReference type="PANTHER" id="PTHR47959">
    <property type="entry name" value="ATP-DEPENDENT RNA HELICASE RHLE-RELATED"/>
    <property type="match status" value="1"/>
</dbReference>
<feature type="domain" description="Helicase ATP-binding" evidence="9">
    <location>
        <begin position="46"/>
        <end position="216"/>
    </location>
</feature>
<dbReference type="CDD" id="cd18787">
    <property type="entry name" value="SF2_C_DEAD"/>
    <property type="match status" value="1"/>
</dbReference>
<evidence type="ECO:0000256" key="8">
    <source>
        <dbReference type="SAM" id="MobiDB-lite"/>
    </source>
</evidence>
<name>A0ABS4KAF9_9FIRM</name>
<gene>
    <name evidence="12" type="ORF">J2Z71_000277</name>
</gene>
<evidence type="ECO:0000256" key="6">
    <source>
        <dbReference type="PROSITE-ProRule" id="PRU00552"/>
    </source>
</evidence>
<evidence type="ECO:0000313" key="13">
    <source>
        <dbReference type="Proteomes" id="UP001519306"/>
    </source>
</evidence>
<dbReference type="InterPro" id="IPR000629">
    <property type="entry name" value="RNA-helicase_DEAD-box_CS"/>
</dbReference>
<dbReference type="InterPro" id="IPR011545">
    <property type="entry name" value="DEAD/DEAH_box_helicase_dom"/>
</dbReference>
<keyword evidence="4 7" id="KW-0067">ATP-binding</keyword>
<feature type="compositionally biased region" description="Basic residues" evidence="8">
    <location>
        <begin position="442"/>
        <end position="454"/>
    </location>
</feature>
<feature type="compositionally biased region" description="Basic residues" evidence="8">
    <location>
        <begin position="367"/>
        <end position="380"/>
    </location>
</feature>
<dbReference type="InterPro" id="IPR014014">
    <property type="entry name" value="RNA_helicase_DEAD_Q_motif"/>
</dbReference>
<dbReference type="PROSITE" id="PS51195">
    <property type="entry name" value="Q_MOTIF"/>
    <property type="match status" value="1"/>
</dbReference>
<dbReference type="CDD" id="cd00268">
    <property type="entry name" value="DEADc"/>
    <property type="match status" value="1"/>
</dbReference>
<evidence type="ECO:0000256" key="2">
    <source>
        <dbReference type="ARBA" id="ARBA00022801"/>
    </source>
</evidence>
<dbReference type="Pfam" id="PF00271">
    <property type="entry name" value="Helicase_C"/>
    <property type="match status" value="1"/>
</dbReference>
<evidence type="ECO:0000259" key="9">
    <source>
        <dbReference type="PROSITE" id="PS51192"/>
    </source>
</evidence>
<dbReference type="SUPFAM" id="SSF52540">
    <property type="entry name" value="P-loop containing nucleoside triphosphate hydrolases"/>
    <property type="match status" value="1"/>
</dbReference>
<accession>A0ABS4KAF9</accession>
<keyword evidence="1 7" id="KW-0547">Nucleotide-binding</keyword>
<evidence type="ECO:0000259" key="10">
    <source>
        <dbReference type="PROSITE" id="PS51194"/>
    </source>
</evidence>
<dbReference type="GO" id="GO:0003724">
    <property type="term" value="F:RNA helicase activity"/>
    <property type="evidence" value="ECO:0007669"/>
    <property type="project" value="UniProtKB-EC"/>
</dbReference>
<dbReference type="InterPro" id="IPR027417">
    <property type="entry name" value="P-loop_NTPase"/>
</dbReference>
<keyword evidence="13" id="KW-1185">Reference proteome</keyword>
<keyword evidence="3 7" id="KW-0347">Helicase</keyword>
<dbReference type="Proteomes" id="UP001519306">
    <property type="component" value="Unassembled WGS sequence"/>
</dbReference>
<sequence length="485" mass="56036">MYKSQLRRKKRGIIIKFTELGISKGLDEVLSSNGILEPTPIQEKSIPQILKGEDIVGKAQTGTGKTLAFLLPIFENIDVSNKNIQALIISPTRELAKQIAEEAEKLTKYKHVRVTTVYGGASMPNQIKRLKKGTQIVIGTPGRLVDHIKRRTINMKNLNYLVLDEADEILNMGFIDDVQFIIDKTPKQRQTLLFSATMPKSIKSISNSSTKNPVRVEVEEKDITIDQIDEVTIKTTDRRKYDDLVQYINDENPFMAIIFCRTKMRVKNLAEKLRAEGFEADEIHGDLSQAKREKALKRFKNLKVRFLVATDVAARGLDISGLTHVINYDEPERRAEYIHRIGRTGRAKEKGTAVTFVVQKDFDNKRRRDNKKNYSKNKKNFSKDNNRRNSKKNDGFNKFKKDNKKSKGDYRKFDKDQDNKNSENRHSDNRNSENKNFDRKKSDHKKSDHKKSDHRRNDNKGKNFSKDNNQRGRNKKSNKVKDLLK</sequence>
<dbReference type="GO" id="GO:0016787">
    <property type="term" value="F:hydrolase activity"/>
    <property type="evidence" value="ECO:0007669"/>
    <property type="project" value="UniProtKB-KW"/>
</dbReference>
<dbReference type="RefSeq" id="WP_210060070.1">
    <property type="nucleotide sequence ID" value="NZ_JAGGLJ010000002.1"/>
</dbReference>
<comment type="caution">
    <text evidence="12">The sequence shown here is derived from an EMBL/GenBank/DDBJ whole genome shotgun (WGS) entry which is preliminary data.</text>
</comment>
<dbReference type="InterPro" id="IPR001650">
    <property type="entry name" value="Helicase_C-like"/>
</dbReference>
<proteinExistence type="inferred from homology"/>